<protein>
    <submittedName>
        <fullName evidence="6">Response regulator receiver domain-containing protein</fullName>
    </submittedName>
</protein>
<dbReference type="Pfam" id="PF00072">
    <property type="entry name" value="Response_reg"/>
    <property type="match status" value="1"/>
</dbReference>
<feature type="transmembrane region" description="Helical" evidence="4">
    <location>
        <begin position="12"/>
        <end position="32"/>
    </location>
</feature>
<keyword evidence="1 3" id="KW-0597">Phosphoprotein</keyword>
<dbReference type="AlphaFoldDB" id="A0A1H2WH69"/>
<keyword evidence="4" id="KW-0812">Transmembrane</keyword>
<dbReference type="InterPro" id="IPR011006">
    <property type="entry name" value="CheY-like_superfamily"/>
</dbReference>
<evidence type="ECO:0000313" key="6">
    <source>
        <dbReference type="EMBL" id="SDW79858.1"/>
    </source>
</evidence>
<keyword evidence="4" id="KW-1133">Transmembrane helix</keyword>
<gene>
    <name evidence="6" type="ORF">SAMN04487960_104163</name>
</gene>
<keyword evidence="2" id="KW-0902">Two-component regulatory system</keyword>
<dbReference type="CDD" id="cd17546">
    <property type="entry name" value="REC_hyHK_CKI1_RcsC-like"/>
    <property type="match status" value="1"/>
</dbReference>
<dbReference type="PANTHER" id="PTHR45339">
    <property type="entry name" value="HYBRID SIGNAL TRANSDUCTION HISTIDINE KINASE J"/>
    <property type="match status" value="1"/>
</dbReference>
<evidence type="ECO:0000256" key="3">
    <source>
        <dbReference type="PROSITE-ProRule" id="PRU00169"/>
    </source>
</evidence>
<sequence>MLKGVNQQTLPQILLLCIPVLILILLITWQVYQQSRQQSELEANHTASRLLAESRAHLQDALSVPLLELSGVARSPLLQAAINEPDPQRKREQLTQALYLLAKLSLSADTAANGEEALKLVQQQDYDLILMDLHMPDMDGFEACHQLRKRYSYRDLPIIAMTAAVMVVHLYTL</sequence>
<evidence type="ECO:0000313" key="7">
    <source>
        <dbReference type="Proteomes" id="UP000199675"/>
    </source>
</evidence>
<evidence type="ECO:0000256" key="4">
    <source>
        <dbReference type="SAM" id="Phobius"/>
    </source>
</evidence>
<dbReference type="RefSeq" id="WP_091812406.1">
    <property type="nucleotide sequence ID" value="NZ_FNNE01000004.1"/>
</dbReference>
<dbReference type="Proteomes" id="UP000199675">
    <property type="component" value="Unassembled WGS sequence"/>
</dbReference>
<keyword evidence="7" id="KW-1185">Reference proteome</keyword>
<proteinExistence type="predicted"/>
<reference evidence="6 7" key="1">
    <citation type="submission" date="2016-10" db="EMBL/GenBank/DDBJ databases">
        <authorList>
            <person name="de Groot N.N."/>
        </authorList>
    </citation>
    <scope>NUCLEOTIDE SEQUENCE [LARGE SCALE GENOMIC DNA]</scope>
    <source>
        <strain evidence="6 7">CGMCC 1.7059</strain>
    </source>
</reference>
<dbReference type="STRING" id="488533.SAMN04487960_104163"/>
<dbReference type="PROSITE" id="PS50110">
    <property type="entry name" value="RESPONSE_REGULATORY"/>
    <property type="match status" value="1"/>
</dbReference>
<dbReference type="SUPFAM" id="SSF52172">
    <property type="entry name" value="CheY-like"/>
    <property type="match status" value="1"/>
</dbReference>
<dbReference type="Gene3D" id="3.40.50.2300">
    <property type="match status" value="1"/>
</dbReference>
<organism evidence="6 7">
    <name type="scientific">Marinobacter mobilis</name>
    <dbReference type="NCBI Taxonomy" id="488533"/>
    <lineage>
        <taxon>Bacteria</taxon>
        <taxon>Pseudomonadati</taxon>
        <taxon>Pseudomonadota</taxon>
        <taxon>Gammaproteobacteria</taxon>
        <taxon>Pseudomonadales</taxon>
        <taxon>Marinobacteraceae</taxon>
        <taxon>Marinobacter</taxon>
    </lineage>
</organism>
<evidence type="ECO:0000256" key="1">
    <source>
        <dbReference type="ARBA" id="ARBA00022553"/>
    </source>
</evidence>
<dbReference type="GO" id="GO:0000160">
    <property type="term" value="P:phosphorelay signal transduction system"/>
    <property type="evidence" value="ECO:0007669"/>
    <property type="project" value="UniProtKB-KW"/>
</dbReference>
<feature type="domain" description="Response regulatory" evidence="5">
    <location>
        <begin position="80"/>
        <end position="173"/>
    </location>
</feature>
<dbReference type="PANTHER" id="PTHR45339:SF1">
    <property type="entry name" value="HYBRID SIGNAL TRANSDUCTION HISTIDINE KINASE J"/>
    <property type="match status" value="1"/>
</dbReference>
<dbReference type="InterPro" id="IPR001789">
    <property type="entry name" value="Sig_transdc_resp-reg_receiver"/>
</dbReference>
<dbReference type="OrthoDB" id="9796655at2"/>
<name>A0A1H2WH69_9GAMM</name>
<evidence type="ECO:0000256" key="2">
    <source>
        <dbReference type="ARBA" id="ARBA00023012"/>
    </source>
</evidence>
<accession>A0A1H2WH69</accession>
<dbReference type="EMBL" id="FNNE01000004">
    <property type="protein sequence ID" value="SDW79858.1"/>
    <property type="molecule type" value="Genomic_DNA"/>
</dbReference>
<keyword evidence="4" id="KW-0472">Membrane</keyword>
<evidence type="ECO:0000259" key="5">
    <source>
        <dbReference type="PROSITE" id="PS50110"/>
    </source>
</evidence>
<dbReference type="SMART" id="SM00448">
    <property type="entry name" value="REC"/>
    <property type="match status" value="1"/>
</dbReference>
<feature type="modified residue" description="4-aspartylphosphate" evidence="3">
    <location>
        <position position="132"/>
    </location>
</feature>